<sequence length="94" mass="10184">MDVPVSAIGHCTTCCLVLPGVWGQKLHRTAHCELKTWTKQLVRSRGRKALSTAGPQTQGDIEPLYRIWPSIAKLNGNNCSGTANRVALPGPMSM</sequence>
<keyword evidence="2" id="KW-1185">Reference proteome</keyword>
<proteinExistence type="predicted"/>
<evidence type="ECO:0000313" key="1">
    <source>
        <dbReference type="EMBL" id="GFH22672.1"/>
    </source>
</evidence>
<accession>A0A6A0A186</accession>
<comment type="caution">
    <text evidence="1">The sequence shown here is derived from an EMBL/GenBank/DDBJ whole genome shotgun (WGS) entry which is preliminary data.</text>
</comment>
<gene>
    <name evidence="1" type="ORF">HaLaN_20172</name>
</gene>
<dbReference type="Proteomes" id="UP000485058">
    <property type="component" value="Unassembled WGS sequence"/>
</dbReference>
<protein>
    <submittedName>
        <fullName evidence="1">Uncharacterized protein</fullName>
    </submittedName>
</protein>
<dbReference type="AlphaFoldDB" id="A0A6A0A186"/>
<dbReference type="EMBL" id="BLLF01002095">
    <property type="protein sequence ID" value="GFH22672.1"/>
    <property type="molecule type" value="Genomic_DNA"/>
</dbReference>
<organism evidence="1 2">
    <name type="scientific">Haematococcus lacustris</name>
    <name type="common">Green alga</name>
    <name type="synonym">Haematococcus pluvialis</name>
    <dbReference type="NCBI Taxonomy" id="44745"/>
    <lineage>
        <taxon>Eukaryota</taxon>
        <taxon>Viridiplantae</taxon>
        <taxon>Chlorophyta</taxon>
        <taxon>core chlorophytes</taxon>
        <taxon>Chlorophyceae</taxon>
        <taxon>CS clade</taxon>
        <taxon>Chlamydomonadales</taxon>
        <taxon>Haematococcaceae</taxon>
        <taxon>Haematococcus</taxon>
    </lineage>
</organism>
<reference evidence="1 2" key="1">
    <citation type="submission" date="2020-02" db="EMBL/GenBank/DDBJ databases">
        <title>Draft genome sequence of Haematococcus lacustris strain NIES-144.</title>
        <authorList>
            <person name="Morimoto D."/>
            <person name="Nakagawa S."/>
            <person name="Yoshida T."/>
            <person name="Sawayama S."/>
        </authorList>
    </citation>
    <scope>NUCLEOTIDE SEQUENCE [LARGE SCALE GENOMIC DNA]</scope>
    <source>
        <strain evidence="1 2">NIES-144</strain>
    </source>
</reference>
<evidence type="ECO:0000313" key="2">
    <source>
        <dbReference type="Proteomes" id="UP000485058"/>
    </source>
</evidence>
<name>A0A6A0A186_HAELA</name>